<dbReference type="AlphaFoldDB" id="A0A1I8IDB7"/>
<dbReference type="Pfam" id="PF00456">
    <property type="entry name" value="Transketolase_N"/>
    <property type="match status" value="1"/>
</dbReference>
<dbReference type="PANTHER" id="PTHR43195:SF1">
    <property type="entry name" value="FI06132P-RELATED"/>
    <property type="match status" value="1"/>
</dbReference>
<feature type="transmembrane region" description="Helical" evidence="15">
    <location>
        <begin position="630"/>
        <end position="647"/>
    </location>
</feature>
<keyword evidence="15" id="KW-0812">Transmembrane</keyword>
<feature type="region of interest" description="Disordered" evidence="14">
    <location>
        <begin position="114"/>
        <end position="263"/>
    </location>
</feature>
<evidence type="ECO:0000256" key="7">
    <source>
        <dbReference type="ARBA" id="ARBA00011738"/>
    </source>
</evidence>
<dbReference type="GO" id="GO:0046872">
    <property type="term" value="F:metal ion binding"/>
    <property type="evidence" value="ECO:0007669"/>
    <property type="project" value="UniProtKB-KW"/>
</dbReference>
<dbReference type="GO" id="GO:0030976">
    <property type="term" value="F:thiamine pyrophosphate binding"/>
    <property type="evidence" value="ECO:0007669"/>
    <property type="project" value="TreeGrafter"/>
</dbReference>
<comment type="cofactor">
    <cofactor evidence="2">
        <name>Mn(2+)</name>
        <dbReference type="ChEBI" id="CHEBI:29035"/>
    </cofactor>
</comment>
<dbReference type="SUPFAM" id="SSF52518">
    <property type="entry name" value="Thiamin diphosphate-binding fold (THDP-binding)"/>
    <property type="match status" value="2"/>
</dbReference>
<dbReference type="FunFam" id="3.40.50.970:FF:000129">
    <property type="entry name" value="Transketolase"/>
    <property type="match status" value="1"/>
</dbReference>
<feature type="compositionally biased region" description="Low complexity" evidence="14">
    <location>
        <begin position="129"/>
        <end position="144"/>
    </location>
</feature>
<keyword evidence="17" id="KW-1185">Reference proteome</keyword>
<dbReference type="PROSITE" id="PS00802">
    <property type="entry name" value="TRANSKETOLASE_2"/>
    <property type="match status" value="1"/>
</dbReference>
<dbReference type="NCBIfam" id="NF004559">
    <property type="entry name" value="PRK05899.2-5"/>
    <property type="match status" value="1"/>
</dbReference>
<dbReference type="Gene3D" id="3.40.50.970">
    <property type="match status" value="2"/>
</dbReference>
<evidence type="ECO:0000256" key="5">
    <source>
        <dbReference type="ARBA" id="ARBA00001964"/>
    </source>
</evidence>
<dbReference type="InterPro" id="IPR009014">
    <property type="entry name" value="Transketo_C/PFOR_II"/>
</dbReference>
<keyword evidence="12" id="KW-0460">Magnesium</keyword>
<evidence type="ECO:0000259" key="16">
    <source>
        <dbReference type="SMART" id="SM00861"/>
    </source>
</evidence>
<name>A0A1I8IDB7_9PLAT</name>
<dbReference type="InterPro" id="IPR029061">
    <property type="entry name" value="THDP-binding"/>
</dbReference>
<evidence type="ECO:0000256" key="4">
    <source>
        <dbReference type="ARBA" id="ARBA00001946"/>
    </source>
</evidence>
<feature type="transmembrane region" description="Helical" evidence="15">
    <location>
        <begin position="398"/>
        <end position="417"/>
    </location>
</feature>
<organism evidence="17 18">
    <name type="scientific">Macrostomum lignano</name>
    <dbReference type="NCBI Taxonomy" id="282301"/>
    <lineage>
        <taxon>Eukaryota</taxon>
        <taxon>Metazoa</taxon>
        <taxon>Spiralia</taxon>
        <taxon>Lophotrochozoa</taxon>
        <taxon>Platyhelminthes</taxon>
        <taxon>Rhabditophora</taxon>
        <taxon>Macrostomorpha</taxon>
        <taxon>Macrostomida</taxon>
        <taxon>Macrostomidae</taxon>
        <taxon>Macrostomum</taxon>
    </lineage>
</organism>
<feature type="compositionally biased region" description="Basic and acidic residues" evidence="14">
    <location>
        <begin position="223"/>
        <end position="240"/>
    </location>
</feature>
<dbReference type="PANTHER" id="PTHR43195">
    <property type="entry name" value="TRANSKETOLASE"/>
    <property type="match status" value="1"/>
</dbReference>
<comment type="cofactor">
    <cofactor evidence="1">
        <name>Ca(2+)</name>
        <dbReference type="ChEBI" id="CHEBI:29108"/>
    </cofactor>
</comment>
<evidence type="ECO:0000256" key="1">
    <source>
        <dbReference type="ARBA" id="ARBA00001913"/>
    </source>
</evidence>
<keyword evidence="15" id="KW-0472">Membrane</keyword>
<dbReference type="SUPFAM" id="SSF52922">
    <property type="entry name" value="TK C-terminal domain-like"/>
    <property type="match status" value="1"/>
</dbReference>
<dbReference type="Pfam" id="PF02779">
    <property type="entry name" value="Transket_pyr"/>
    <property type="match status" value="1"/>
</dbReference>
<dbReference type="InterPro" id="IPR051424">
    <property type="entry name" value="Transketolase-like"/>
</dbReference>
<reference evidence="18" key="1">
    <citation type="submission" date="2016-11" db="UniProtKB">
        <authorList>
            <consortium name="WormBaseParasite"/>
        </authorList>
    </citation>
    <scope>IDENTIFICATION</scope>
</reference>
<dbReference type="Pfam" id="PF02780">
    <property type="entry name" value="Transketolase_C"/>
    <property type="match status" value="1"/>
</dbReference>
<dbReference type="CDD" id="cd07033">
    <property type="entry name" value="TPP_PYR_DXS_TK_like"/>
    <property type="match status" value="1"/>
</dbReference>
<feature type="transmembrane region" description="Helical" evidence="15">
    <location>
        <begin position="470"/>
        <end position="489"/>
    </location>
</feature>
<dbReference type="InterPro" id="IPR005474">
    <property type="entry name" value="Transketolase_N"/>
</dbReference>
<comment type="cofactor">
    <cofactor evidence="4">
        <name>Mg(2+)</name>
        <dbReference type="ChEBI" id="CHEBI:18420"/>
    </cofactor>
</comment>
<dbReference type="InterPro" id="IPR033248">
    <property type="entry name" value="Transketolase_C"/>
</dbReference>
<keyword evidence="13" id="KW-0786">Thiamine pyrophosphate</keyword>
<dbReference type="GO" id="GO:0004802">
    <property type="term" value="F:transketolase activity"/>
    <property type="evidence" value="ECO:0007669"/>
    <property type="project" value="UniProtKB-EC"/>
</dbReference>
<evidence type="ECO:0000256" key="11">
    <source>
        <dbReference type="ARBA" id="ARBA00022837"/>
    </source>
</evidence>
<evidence type="ECO:0000256" key="8">
    <source>
        <dbReference type="ARBA" id="ARBA00013152"/>
    </source>
</evidence>
<feature type="transmembrane region" description="Helical" evidence="15">
    <location>
        <begin position="332"/>
        <end position="353"/>
    </location>
</feature>
<proteinExistence type="inferred from homology"/>
<dbReference type="InterPro" id="IPR020826">
    <property type="entry name" value="Transketolase_BS"/>
</dbReference>
<dbReference type="SMART" id="SM00861">
    <property type="entry name" value="Transket_pyr"/>
    <property type="match status" value="1"/>
</dbReference>
<feature type="compositionally biased region" description="Basic and acidic residues" evidence="14">
    <location>
        <begin position="176"/>
        <end position="187"/>
    </location>
</feature>
<evidence type="ECO:0000256" key="3">
    <source>
        <dbReference type="ARBA" id="ARBA00001941"/>
    </source>
</evidence>
<protein>
    <recommendedName>
        <fullName evidence="8">transketolase</fullName>
        <ecNumber evidence="8">2.2.1.1</ecNumber>
    </recommendedName>
</protein>
<evidence type="ECO:0000256" key="2">
    <source>
        <dbReference type="ARBA" id="ARBA00001936"/>
    </source>
</evidence>
<dbReference type="WBParaSite" id="maker-uti_cns_0011504-snap-gene-0.2-mRNA-1">
    <property type="protein sequence ID" value="maker-uti_cns_0011504-snap-gene-0.2-mRNA-1"/>
    <property type="gene ID" value="maker-uti_cns_0011504-snap-gene-0.2"/>
</dbReference>
<keyword evidence="15" id="KW-1133">Transmembrane helix</keyword>
<dbReference type="CDD" id="cd02012">
    <property type="entry name" value="TPP_TK"/>
    <property type="match status" value="1"/>
</dbReference>
<evidence type="ECO:0000256" key="15">
    <source>
        <dbReference type="SAM" id="Phobius"/>
    </source>
</evidence>
<feature type="transmembrane region" description="Helical" evidence="15">
    <location>
        <begin position="598"/>
        <end position="624"/>
    </location>
</feature>
<evidence type="ECO:0000256" key="6">
    <source>
        <dbReference type="ARBA" id="ARBA00007131"/>
    </source>
</evidence>
<evidence type="ECO:0000256" key="9">
    <source>
        <dbReference type="ARBA" id="ARBA00022679"/>
    </source>
</evidence>
<evidence type="ECO:0000256" key="14">
    <source>
        <dbReference type="SAM" id="MobiDB-lite"/>
    </source>
</evidence>
<evidence type="ECO:0000256" key="13">
    <source>
        <dbReference type="ARBA" id="ARBA00023052"/>
    </source>
</evidence>
<feature type="compositionally biased region" description="Acidic residues" evidence="14">
    <location>
        <begin position="249"/>
        <end position="258"/>
    </location>
</feature>
<dbReference type="GO" id="GO:0005737">
    <property type="term" value="C:cytoplasm"/>
    <property type="evidence" value="ECO:0007669"/>
    <property type="project" value="UniProtKB-ARBA"/>
</dbReference>
<dbReference type="EC" id="2.2.1.1" evidence="8"/>
<keyword evidence="9" id="KW-0808">Transferase</keyword>
<keyword evidence="10" id="KW-0479">Metal-binding</keyword>
<comment type="cofactor">
    <cofactor evidence="3">
        <name>Co(2+)</name>
        <dbReference type="ChEBI" id="CHEBI:48828"/>
    </cofactor>
</comment>
<feature type="transmembrane region" description="Helical" evidence="15">
    <location>
        <begin position="282"/>
        <end position="300"/>
    </location>
</feature>
<sequence>MKRSWISEGSGPSARHTMVALPPRTPVANRSCCQLGDICGLYTTLVKSDTRWLLSRSQGWFSSRHVDAASDAIGSRLQLAFASVGACVARANSGERCRPRYQARLAPDTLAEHCSRPGEPARSHCNGGASSCSRSRTTTRTEAAEAADIDGESASRQTNSPSCCRRSTLVTTSTADCREPSVSDRMKAPTRTPVGVNQATPLVVGDEDDRQRKPWREPWAQSSRKEQKMQNDSHDPERRPLVLVNPSDSPDEQQEAIEEPNNVAQRSPVTVLAQHPSPLYKLLGYFTILFTFALSVIASLNQAQEDSSKHEDASEKSDNSSHHGSLSTAEMFSLWMESLLLLGGIGAFIYLTFRVILDKTIDRAELVNPYDPNNRLPEIGAVHWCLKMPHHLANYPTTFLELILIVFSFLGLIGVLLEFVEHLIGGHASGAALAALTVKCILLMAFVPIQVRFFVVHSKVCLLWKLKQTFLAFSLIISANISCWCFHTKSEIGEVFVLKRSDWCPDSKIHRASVKDVIKSLVESLGPFLSEFFLMGAILSCSVMSNAGRWVKVFLRKQLSGRPVDEIKRSISEDYQVSLVDRILAGRIRNLHPRLADIGAWLLIICNAAEWFIYGSAFSLILGYRNDDPVNLSLAIVTLPLHVFFYFHSIGCLYDFKEHPTSCASMAEIMSVLFFHTMKYSVKEPKLYTNDRFILSKGHAAPILYAAWAEAGLFPASELLNLRKISSDLEGHPTPRLSFVDVATGSLGQGLSFAAGMAHAGKHMDKLSYRVFCVIGDGESAEGSIWEAAAFAAHYRLDNLVAILDVNRLGQSDPTPLQHSAEVYKARMEAFGWHAIVLDGHNVEQLVAGFDEASRVKDKPSCIVAVTFKGKGFIGVEDQLDYHGKPLGAKTDSALANIRDALSGPAPGLCPAMPTESAPAPLDAGGEEAALRLSRPPGYKLGEQVATRLAYGNALASRRVVALDGDTKNSTFSLKFAQAFPDRFIECFIAEQNMVGVAVGIAARRRRVVFVSTFAAFLTRTFDQLRMAAISQTDANFAGSHAGVSIGEDGPSQMALEDLAMFRSLPGSTVFYPSDAVSAERAVELAANTSGICFIRTGRPNQPVLYGDDTAFAVGKGHLVRQSEADKVCGAAELGIAVRVVDPFTVKPIDAELLRQSAAATGNRVLTVEDHYPEGGLGEAVAASLPGVPVRRLAVGAVPRSGKSQELLAMFGIDSEA</sequence>
<evidence type="ECO:0000256" key="10">
    <source>
        <dbReference type="ARBA" id="ARBA00022723"/>
    </source>
</evidence>
<evidence type="ECO:0000313" key="17">
    <source>
        <dbReference type="Proteomes" id="UP000095280"/>
    </source>
</evidence>
<comment type="similarity">
    <text evidence="6">Belongs to the transketolase family.</text>
</comment>
<evidence type="ECO:0000256" key="12">
    <source>
        <dbReference type="ARBA" id="ARBA00022842"/>
    </source>
</evidence>
<comment type="subunit">
    <text evidence="7">Homodimer.</text>
</comment>
<dbReference type="InterPro" id="IPR005475">
    <property type="entry name" value="Transketolase-like_Pyr-bd"/>
</dbReference>
<keyword evidence="11" id="KW-0106">Calcium</keyword>
<feature type="domain" description="Transketolase-like pyrimidine-binding" evidence="16">
    <location>
        <begin position="945"/>
        <end position="1104"/>
    </location>
</feature>
<accession>A0A1I8IDB7</accession>
<comment type="cofactor">
    <cofactor evidence="5">
        <name>thiamine diphosphate</name>
        <dbReference type="ChEBI" id="CHEBI:58937"/>
    </cofactor>
</comment>
<feature type="transmembrane region" description="Helical" evidence="15">
    <location>
        <begin position="429"/>
        <end position="449"/>
    </location>
</feature>
<dbReference type="Gene3D" id="3.40.50.920">
    <property type="match status" value="1"/>
</dbReference>
<evidence type="ECO:0000313" key="18">
    <source>
        <dbReference type="WBParaSite" id="maker-uti_cns_0011504-snap-gene-0.2-mRNA-1"/>
    </source>
</evidence>
<dbReference type="Proteomes" id="UP000095280">
    <property type="component" value="Unplaced"/>
</dbReference>